<evidence type="ECO:0000256" key="1">
    <source>
        <dbReference type="ARBA" id="ARBA00022574"/>
    </source>
</evidence>
<feature type="region of interest" description="Disordered" evidence="4">
    <location>
        <begin position="69"/>
        <end position="102"/>
    </location>
</feature>
<evidence type="ECO:0000313" key="5">
    <source>
        <dbReference type="EMBL" id="KAJ8302806.1"/>
    </source>
</evidence>
<dbReference type="PANTHER" id="PTHR19847:SF7">
    <property type="entry name" value="DDB1- AND CUL4-ASSOCIATED FACTOR 11"/>
    <property type="match status" value="1"/>
</dbReference>
<feature type="region of interest" description="Disordered" evidence="4">
    <location>
        <begin position="514"/>
        <end position="539"/>
    </location>
</feature>
<name>A0ABQ9EEF6_TEGGR</name>
<dbReference type="SMART" id="SM00320">
    <property type="entry name" value="WD40"/>
    <property type="match status" value="6"/>
</dbReference>
<evidence type="ECO:0000256" key="3">
    <source>
        <dbReference type="PROSITE-ProRule" id="PRU00221"/>
    </source>
</evidence>
<dbReference type="PROSITE" id="PS50294">
    <property type="entry name" value="WD_REPEATS_REGION"/>
    <property type="match status" value="3"/>
</dbReference>
<reference evidence="5 6" key="1">
    <citation type="submission" date="2022-12" db="EMBL/GenBank/DDBJ databases">
        <title>Chromosome-level genome of Tegillarca granosa.</title>
        <authorList>
            <person name="Kim J."/>
        </authorList>
    </citation>
    <scope>NUCLEOTIDE SEQUENCE [LARGE SCALE GENOMIC DNA]</scope>
    <source>
        <strain evidence="5">Teg-2019</strain>
        <tissue evidence="5">Adductor muscle</tissue>
    </source>
</reference>
<dbReference type="Gene3D" id="2.130.10.10">
    <property type="entry name" value="YVTN repeat-like/Quinoprotein amine dehydrogenase"/>
    <property type="match status" value="3"/>
</dbReference>
<accession>A0ABQ9EEF6</accession>
<feature type="repeat" description="WD" evidence="3">
    <location>
        <begin position="342"/>
        <end position="383"/>
    </location>
</feature>
<dbReference type="InterPro" id="IPR051859">
    <property type="entry name" value="DCAF"/>
</dbReference>
<keyword evidence="6" id="KW-1185">Reference proteome</keyword>
<feature type="repeat" description="WD" evidence="3">
    <location>
        <begin position="470"/>
        <end position="502"/>
    </location>
</feature>
<dbReference type="InterPro" id="IPR020472">
    <property type="entry name" value="WD40_PAC1"/>
</dbReference>
<feature type="compositionally biased region" description="Acidic residues" evidence="4">
    <location>
        <begin position="72"/>
        <end position="81"/>
    </location>
</feature>
<keyword evidence="2" id="KW-0677">Repeat</keyword>
<organism evidence="5 6">
    <name type="scientific">Tegillarca granosa</name>
    <name type="common">Malaysian cockle</name>
    <name type="synonym">Anadara granosa</name>
    <dbReference type="NCBI Taxonomy" id="220873"/>
    <lineage>
        <taxon>Eukaryota</taxon>
        <taxon>Metazoa</taxon>
        <taxon>Spiralia</taxon>
        <taxon>Lophotrochozoa</taxon>
        <taxon>Mollusca</taxon>
        <taxon>Bivalvia</taxon>
        <taxon>Autobranchia</taxon>
        <taxon>Pteriomorphia</taxon>
        <taxon>Arcoida</taxon>
        <taxon>Arcoidea</taxon>
        <taxon>Arcidae</taxon>
        <taxon>Tegillarca</taxon>
    </lineage>
</organism>
<dbReference type="PRINTS" id="PR00320">
    <property type="entry name" value="GPROTEINBRPT"/>
</dbReference>
<dbReference type="PROSITE" id="PS50082">
    <property type="entry name" value="WD_REPEATS_2"/>
    <property type="match status" value="3"/>
</dbReference>
<feature type="region of interest" description="Disordered" evidence="4">
    <location>
        <begin position="1"/>
        <end position="46"/>
    </location>
</feature>
<gene>
    <name evidence="5" type="ORF">KUTeg_019202</name>
</gene>
<proteinExistence type="predicted"/>
<evidence type="ECO:0000256" key="4">
    <source>
        <dbReference type="SAM" id="MobiDB-lite"/>
    </source>
</evidence>
<protein>
    <recommendedName>
        <fullName evidence="7">DDB1- and CUL4-associated factor 11</fullName>
    </recommendedName>
</protein>
<sequence length="561" mass="63118">MMGSSNSSRRNRMAESEDATTAAGHDFAEHPGSDDVATGEPETETETTDLQAILAYLIRSGQVRILTQGGMTDDDEDEDDHEFYGPMNPPKADPNPDTSGIVNNDIQQQILQQSGRGHKRPRVILPTIPNMMQCREIGANKGQMFTEGDRRAIYCQFLPNHMRTVAKYGHKAFCGTFSRDGNIFLNASQDQNIRIYDTAQGKFNLIKTIRARDVGWSVLDTAFSSDGYMVYSSWSDCIHLCNIYGEHETHEALHLFPGDHSFCIFSLTFSSDNQEVLGGLIQMTALFFICSAHIDAHDDDVNAVSYADNSSHILFSGADDGLVKAWDRRTLREDRPEPIATLAGHADGITFIDTKGDGRYLISNSKDQTIKLWDIRKVSTKEAIEATRKTVAKQRWDYRWQKAPSYVTKMKKLPGDSSLMTYIGHSIRHTLIRARFSPEFTTGQRYIYTGCATGNLVVYDLLTGKIVSKLNGHKACVRDVSWHPYENILVSTSWDGTVGKWEYLYRDESDMDNSIEDDTTSSGSDSDTPISRRTRSNRGFTKMTKKIPKECYLLNHHGLFE</sequence>
<dbReference type="InterPro" id="IPR001680">
    <property type="entry name" value="WD40_rpt"/>
</dbReference>
<dbReference type="SUPFAM" id="SSF50978">
    <property type="entry name" value="WD40 repeat-like"/>
    <property type="match status" value="1"/>
</dbReference>
<dbReference type="Proteomes" id="UP001217089">
    <property type="component" value="Unassembled WGS sequence"/>
</dbReference>
<keyword evidence="1 3" id="KW-0853">WD repeat</keyword>
<dbReference type="EMBL" id="JARBDR010000917">
    <property type="protein sequence ID" value="KAJ8302806.1"/>
    <property type="molecule type" value="Genomic_DNA"/>
</dbReference>
<comment type="caution">
    <text evidence="5">The sequence shown here is derived from an EMBL/GenBank/DDBJ whole genome shotgun (WGS) entry which is preliminary data.</text>
</comment>
<dbReference type="InterPro" id="IPR036322">
    <property type="entry name" value="WD40_repeat_dom_sf"/>
</dbReference>
<evidence type="ECO:0000256" key="2">
    <source>
        <dbReference type="ARBA" id="ARBA00022737"/>
    </source>
</evidence>
<evidence type="ECO:0000313" key="6">
    <source>
        <dbReference type="Proteomes" id="UP001217089"/>
    </source>
</evidence>
<feature type="repeat" description="WD" evidence="3">
    <location>
        <begin position="294"/>
        <end position="327"/>
    </location>
</feature>
<dbReference type="InterPro" id="IPR015943">
    <property type="entry name" value="WD40/YVTN_repeat-like_dom_sf"/>
</dbReference>
<evidence type="ECO:0008006" key="7">
    <source>
        <dbReference type="Google" id="ProtNLM"/>
    </source>
</evidence>
<dbReference type="PANTHER" id="PTHR19847">
    <property type="entry name" value="DDB1- AND CUL4-ASSOCIATED FACTOR 11"/>
    <property type="match status" value="1"/>
</dbReference>
<dbReference type="Pfam" id="PF00400">
    <property type="entry name" value="WD40"/>
    <property type="match status" value="4"/>
</dbReference>